<protein>
    <submittedName>
        <fullName evidence="1">Uncharacterized protein</fullName>
    </submittedName>
</protein>
<sequence length="112" mass="12630">MAINRLGPFICFERVTEEKDTAEGERKEGRVKEKYKEMSRKIGKFFSVSCSSCEPQLDGDLNDGRSSGQCDQIHRKVDENTDLVATSARDKINKMLSTGAEKEQRLTAAQVR</sequence>
<organism evidence="1 2">
    <name type="scientific">Dovyalis caffra</name>
    <dbReference type="NCBI Taxonomy" id="77055"/>
    <lineage>
        <taxon>Eukaryota</taxon>
        <taxon>Viridiplantae</taxon>
        <taxon>Streptophyta</taxon>
        <taxon>Embryophyta</taxon>
        <taxon>Tracheophyta</taxon>
        <taxon>Spermatophyta</taxon>
        <taxon>Magnoliopsida</taxon>
        <taxon>eudicotyledons</taxon>
        <taxon>Gunneridae</taxon>
        <taxon>Pentapetalae</taxon>
        <taxon>rosids</taxon>
        <taxon>fabids</taxon>
        <taxon>Malpighiales</taxon>
        <taxon>Salicaceae</taxon>
        <taxon>Flacourtieae</taxon>
        <taxon>Dovyalis</taxon>
    </lineage>
</organism>
<evidence type="ECO:0000313" key="1">
    <source>
        <dbReference type="EMBL" id="CAK7348373.1"/>
    </source>
</evidence>
<dbReference type="EMBL" id="CAWUPB010001173">
    <property type="protein sequence ID" value="CAK7348373.1"/>
    <property type="molecule type" value="Genomic_DNA"/>
</dbReference>
<accession>A0AAV1SBM2</accession>
<dbReference type="Proteomes" id="UP001314170">
    <property type="component" value="Unassembled WGS sequence"/>
</dbReference>
<name>A0AAV1SBM2_9ROSI</name>
<evidence type="ECO:0000313" key="2">
    <source>
        <dbReference type="Proteomes" id="UP001314170"/>
    </source>
</evidence>
<comment type="caution">
    <text evidence="1">The sequence shown here is derived from an EMBL/GenBank/DDBJ whole genome shotgun (WGS) entry which is preliminary data.</text>
</comment>
<dbReference type="AlphaFoldDB" id="A0AAV1SBM2"/>
<proteinExistence type="predicted"/>
<gene>
    <name evidence="1" type="ORF">DCAF_LOCUS21070</name>
</gene>
<keyword evidence="2" id="KW-1185">Reference proteome</keyword>
<reference evidence="1 2" key="1">
    <citation type="submission" date="2024-01" db="EMBL/GenBank/DDBJ databases">
        <authorList>
            <person name="Waweru B."/>
        </authorList>
    </citation>
    <scope>NUCLEOTIDE SEQUENCE [LARGE SCALE GENOMIC DNA]</scope>
</reference>